<evidence type="ECO:0000313" key="2">
    <source>
        <dbReference type="Proteomes" id="UP000518887"/>
    </source>
</evidence>
<organism evidence="1 2">
    <name type="scientific">Treponema ruminis</name>
    <dbReference type="NCBI Taxonomy" id="744515"/>
    <lineage>
        <taxon>Bacteria</taxon>
        <taxon>Pseudomonadati</taxon>
        <taxon>Spirochaetota</taxon>
        <taxon>Spirochaetia</taxon>
        <taxon>Spirochaetales</taxon>
        <taxon>Treponemataceae</taxon>
        <taxon>Treponema</taxon>
    </lineage>
</organism>
<accession>A0A7W8G8W8</accession>
<dbReference type="EMBL" id="JACHFQ010000004">
    <property type="protein sequence ID" value="MBB5225927.1"/>
    <property type="molecule type" value="Genomic_DNA"/>
</dbReference>
<dbReference type="AlphaFoldDB" id="A0A7W8G8W8"/>
<reference evidence="1 2" key="1">
    <citation type="submission" date="2020-08" db="EMBL/GenBank/DDBJ databases">
        <title>Genomic Encyclopedia of Type Strains, Phase IV (KMG-IV): sequencing the most valuable type-strain genomes for metagenomic binning, comparative biology and taxonomic classification.</title>
        <authorList>
            <person name="Goeker M."/>
        </authorList>
    </citation>
    <scope>NUCLEOTIDE SEQUENCE [LARGE SCALE GENOMIC DNA]</scope>
    <source>
        <strain evidence="1 2">DSM 103462</strain>
    </source>
</reference>
<evidence type="ECO:0000313" key="1">
    <source>
        <dbReference type="EMBL" id="MBB5225927.1"/>
    </source>
</evidence>
<gene>
    <name evidence="1" type="ORF">HNP76_001295</name>
</gene>
<dbReference type="RefSeq" id="WP_184658706.1">
    <property type="nucleotide sequence ID" value="NZ_JACHFQ010000004.1"/>
</dbReference>
<comment type="caution">
    <text evidence="1">The sequence shown here is derived from an EMBL/GenBank/DDBJ whole genome shotgun (WGS) entry which is preliminary data.</text>
</comment>
<dbReference type="Proteomes" id="UP000518887">
    <property type="component" value="Unassembled WGS sequence"/>
</dbReference>
<sequence>MCSDCRDLLVRCARLDLPPDLTENVSRRARRASHDQKAPFLRLVEQKKGL</sequence>
<proteinExistence type="predicted"/>
<keyword evidence="2" id="KW-1185">Reference proteome</keyword>
<name>A0A7W8G8W8_9SPIR</name>
<protein>
    <submittedName>
        <fullName evidence="1">Uncharacterized protein</fullName>
    </submittedName>
</protein>